<organism evidence="2 3">
    <name type="scientific">Microbulbifer okhotskensis</name>
    <dbReference type="NCBI Taxonomy" id="2926617"/>
    <lineage>
        <taxon>Bacteria</taxon>
        <taxon>Pseudomonadati</taxon>
        <taxon>Pseudomonadota</taxon>
        <taxon>Gammaproteobacteria</taxon>
        <taxon>Cellvibrionales</taxon>
        <taxon>Microbulbiferaceae</taxon>
        <taxon>Microbulbifer</taxon>
    </lineage>
</organism>
<comment type="caution">
    <text evidence="2">The sequence shown here is derived from an EMBL/GenBank/DDBJ whole genome shotgun (WGS) entry which is preliminary data.</text>
</comment>
<proteinExistence type="predicted"/>
<evidence type="ECO:0000313" key="3">
    <source>
        <dbReference type="Proteomes" id="UP001139028"/>
    </source>
</evidence>
<evidence type="ECO:0000256" key="1">
    <source>
        <dbReference type="SAM" id="SignalP"/>
    </source>
</evidence>
<evidence type="ECO:0000313" key="2">
    <source>
        <dbReference type="EMBL" id="MCO1336659.1"/>
    </source>
</evidence>
<dbReference type="AlphaFoldDB" id="A0A9X2J7J3"/>
<dbReference type="EMBL" id="JALBWM010000171">
    <property type="protein sequence ID" value="MCO1336659.1"/>
    <property type="molecule type" value="Genomic_DNA"/>
</dbReference>
<gene>
    <name evidence="2" type="ORF">MO867_20240</name>
</gene>
<dbReference type="Proteomes" id="UP001139028">
    <property type="component" value="Unassembled WGS sequence"/>
</dbReference>
<dbReference type="RefSeq" id="WP_252472467.1">
    <property type="nucleotide sequence ID" value="NZ_JALBWM010000171.1"/>
</dbReference>
<accession>A0A9X2J7J3</accession>
<keyword evidence="3" id="KW-1185">Reference proteome</keyword>
<name>A0A9X2J7J3_9GAMM</name>
<evidence type="ECO:0008006" key="4">
    <source>
        <dbReference type="Google" id="ProtNLM"/>
    </source>
</evidence>
<feature type="chain" id="PRO_5040920367" description="Beta-barrel porin-2, OmpL-like. bbp2" evidence="1">
    <location>
        <begin position="21"/>
        <end position="392"/>
    </location>
</feature>
<feature type="signal peptide" evidence="1">
    <location>
        <begin position="1"/>
        <end position="20"/>
    </location>
</feature>
<sequence length="392" mass="44496">MNTQYFWALSLLLSCGLCQAESLESQWELAIAAAHGFTSDSALFETNSNLSRQALLQGALHYGTWEGQVSVIHKAKRGGSEDTLLVVEELFWQREWLGWDWLLGKRRLDFGVGYGYRPLDWFLPVERNPVSLQANEGVAVISASRFTESGELSIMWVDANAGQEAENELPKGLAVRWYQLEASAEWQFLGYLDDQRGINLGASWVNTYGEQWELHGEWRYQQEYLYWQEPQSPELASAPKQIELDNGWLALMGMTWANSRGHSVILEYWFDSRAWGHKNWSTLRDNSQWYQSRGALWDGLRLSSAQAYLSENALQHTMLVHWGLSNHEYHPKVDLIYTPEDGGIIFTAGFSCEVGSDWTVAASVRYFDGPEESASAQLPNQAVVTLSSSIVF</sequence>
<protein>
    <recommendedName>
        <fullName evidence="4">Beta-barrel porin-2, OmpL-like. bbp2</fullName>
    </recommendedName>
</protein>
<reference evidence="2" key="1">
    <citation type="journal article" date="2022" name="Arch. Microbiol.">
        <title>Microbulbifer okhotskensis sp. nov., isolated from a deep bottom sediment of the Okhotsk Sea.</title>
        <authorList>
            <person name="Romanenko L."/>
            <person name="Kurilenko V."/>
            <person name="Otstavnykh N."/>
            <person name="Velansky P."/>
            <person name="Isaeva M."/>
            <person name="Mikhailov V."/>
        </authorList>
    </citation>
    <scope>NUCLEOTIDE SEQUENCE</scope>
    <source>
        <strain evidence="2">OS29</strain>
    </source>
</reference>
<keyword evidence="1" id="KW-0732">Signal</keyword>